<keyword evidence="1" id="KW-0175">Coiled coil</keyword>
<reference evidence="2 3" key="1">
    <citation type="journal article" date="2012" name="PLoS Pathog.">
        <title>The genome of the obligate intracellular parasite Trachipleistophora hominis: new insights into microsporidian genome dynamics and reductive evolution.</title>
        <authorList>
            <person name="Heinz E."/>
            <person name="Williams T.A."/>
            <person name="Nakjang S."/>
            <person name="Noel C.J."/>
            <person name="Swan D.C."/>
            <person name="Goldberg A.V."/>
            <person name="Harris S.R."/>
            <person name="Weinmaier T."/>
            <person name="Markert S."/>
            <person name="Becher D."/>
            <person name="Bernhardt J."/>
            <person name="Dagan T."/>
            <person name="Hacker C."/>
            <person name="Lucocq J.M."/>
            <person name="Schweder T."/>
            <person name="Rattei T."/>
            <person name="Hall N."/>
            <person name="Hirt R.P."/>
            <person name="Embley T.M."/>
        </authorList>
    </citation>
    <scope>NUCLEOTIDE SEQUENCE [LARGE SCALE GENOMIC DNA]</scope>
</reference>
<sequence length="135" mass="15866">MAATQVNKITLVFPFNVPGITNRVTLSTTMHTRDATLSFALPFLLAFTTKPPNNSYPYAVKVKKSNDMFVYILKFEPIDLKRFIVNCELHVVKEMADEYEEITREMDERMEEYERTEKMGKKKKIVDDDGWIRYE</sequence>
<dbReference type="Pfam" id="PF17011">
    <property type="entry name" value="DUF5093"/>
    <property type="match status" value="1"/>
</dbReference>
<proteinExistence type="predicted"/>
<dbReference type="HOGENOM" id="CLU_1887213_0_0_1"/>
<accession>L7JXK3</accession>
<dbReference type="VEuPathDB" id="MicrosporidiaDB:THOM_1526"/>
<name>L7JXK3_TRAHO</name>
<evidence type="ECO:0000313" key="3">
    <source>
        <dbReference type="Proteomes" id="UP000011185"/>
    </source>
</evidence>
<evidence type="ECO:0000313" key="2">
    <source>
        <dbReference type="EMBL" id="ELQ75487.1"/>
    </source>
</evidence>
<gene>
    <name evidence="2" type="ORF">THOM_1526</name>
</gene>
<dbReference type="AlphaFoldDB" id="L7JXK3"/>
<dbReference type="Proteomes" id="UP000011185">
    <property type="component" value="Unassembled WGS sequence"/>
</dbReference>
<dbReference type="OMA" id="IAYESKE"/>
<evidence type="ECO:0000256" key="1">
    <source>
        <dbReference type="SAM" id="Coils"/>
    </source>
</evidence>
<dbReference type="OrthoDB" id="10384827at2759"/>
<dbReference type="EMBL" id="JH993952">
    <property type="protein sequence ID" value="ELQ75487.1"/>
    <property type="molecule type" value="Genomic_DNA"/>
</dbReference>
<dbReference type="InParanoid" id="L7JXK3"/>
<organism evidence="2 3">
    <name type="scientific">Trachipleistophora hominis</name>
    <name type="common">Microsporidian parasite</name>
    <dbReference type="NCBI Taxonomy" id="72359"/>
    <lineage>
        <taxon>Eukaryota</taxon>
        <taxon>Fungi</taxon>
        <taxon>Fungi incertae sedis</taxon>
        <taxon>Microsporidia</taxon>
        <taxon>Pleistophoridae</taxon>
        <taxon>Trachipleistophora</taxon>
    </lineage>
</organism>
<keyword evidence="3" id="KW-1185">Reference proteome</keyword>
<feature type="coiled-coil region" evidence="1">
    <location>
        <begin position="92"/>
        <end position="119"/>
    </location>
</feature>
<dbReference type="InterPro" id="IPR031533">
    <property type="entry name" value="DUF5093"/>
</dbReference>
<protein>
    <submittedName>
        <fullName evidence="2">Uncharacterized protein</fullName>
    </submittedName>
</protein>